<dbReference type="SUPFAM" id="SSF81901">
    <property type="entry name" value="HCP-like"/>
    <property type="match status" value="1"/>
</dbReference>
<dbReference type="PANTHER" id="PTHR10098">
    <property type="entry name" value="RAPSYN-RELATED"/>
    <property type="match status" value="1"/>
</dbReference>
<organism evidence="2 3">
    <name type="scientific">Plasmopara halstedii</name>
    <name type="common">Downy mildew of sunflower</name>
    <dbReference type="NCBI Taxonomy" id="4781"/>
    <lineage>
        <taxon>Eukaryota</taxon>
        <taxon>Sar</taxon>
        <taxon>Stramenopiles</taxon>
        <taxon>Oomycota</taxon>
        <taxon>Peronosporomycetes</taxon>
        <taxon>Peronosporales</taxon>
        <taxon>Peronosporaceae</taxon>
        <taxon>Plasmopara</taxon>
    </lineage>
</organism>
<sequence length="705" mass="79546">MSMDRASIRQRRQQFEAQFQALSQELSDVAASQSSNKTSVSNHAQVVWRMQYQVGILCAKYNEFRLAQKYFQQLLTSLSEETSDDLAELKANTLNWLAVMHFRVGSENEAMDRLLQATKCSQKETTNSINKFVTANYALFLYSKGNIVDAELAAQSVIKELEANPSEDSDNDRRARSTVSMLLSSISKTRGEFEQALTFAELAVSLADCVKDPHLISRAHNNLGIYYLEKREWQRAYCLFLSACRATQQISDFKQQAIVKYHLGLVLSYLGQNWAGNVGSSDDKEDKCEERIPIQADSFADVETLEYDHIETKSTIETLGPKALFLESENLVRALPEQDHILHVLLQCCRGEEEYYGGDFHTAEAEFSIATKQLKELSGINRGQGQSLSTLFTDSLDLNPSFKFQVKANSEAENAKVQGRLLSYIGCTQLVEGKFALAEESHKQDLACALDREDLDAQHRALRNLAVVYSQTQRYAEAICLWREILELSVVLDSKEDRLIAYSGLGSTHCSFLTSETPTAIAAAEKNQTFGPLNPLQVLKKQRALALQMGDLHQQILAQQQIVRAYESHIIKASNESEDKKVLDCRLSECKAFVRLCEKSEDWHYRADAYRSLANALTSQICNLRARAKGKDESVQHAIDKLVQKRNSNCTRYQEAVVAYSSTESSASSDENEKESEDEIQATNFSHNQQIVRPSLSRLEILQRY</sequence>
<feature type="region of interest" description="Disordered" evidence="1">
    <location>
        <begin position="661"/>
        <end position="687"/>
    </location>
</feature>
<dbReference type="GeneID" id="36397844"/>
<protein>
    <submittedName>
        <fullName evidence="2">Tetratricopeptide-like helical</fullName>
    </submittedName>
</protein>
<dbReference type="InterPro" id="IPR011990">
    <property type="entry name" value="TPR-like_helical_dom_sf"/>
</dbReference>
<dbReference type="OMA" id="LAQRHIV"/>
<keyword evidence="3" id="KW-1185">Reference proteome</keyword>
<name>A0A0P1AX40_PLAHL</name>
<evidence type="ECO:0000313" key="3">
    <source>
        <dbReference type="Proteomes" id="UP000054928"/>
    </source>
</evidence>
<proteinExistence type="predicted"/>
<dbReference type="OrthoDB" id="286233at2759"/>
<dbReference type="PANTHER" id="PTHR10098:SF108">
    <property type="entry name" value="TETRATRICOPEPTIDE REPEAT PROTEIN 28"/>
    <property type="match status" value="1"/>
</dbReference>
<dbReference type="Gene3D" id="1.25.40.10">
    <property type="entry name" value="Tetratricopeptide repeat domain"/>
    <property type="match status" value="3"/>
</dbReference>
<dbReference type="EMBL" id="CCYD01002047">
    <property type="protein sequence ID" value="CEG46386.1"/>
    <property type="molecule type" value="Genomic_DNA"/>
</dbReference>
<reference evidence="3" key="1">
    <citation type="submission" date="2014-09" db="EMBL/GenBank/DDBJ databases">
        <authorList>
            <person name="Sharma Rahul"/>
            <person name="Thines Marco"/>
        </authorList>
    </citation>
    <scope>NUCLEOTIDE SEQUENCE [LARGE SCALE GENOMIC DNA]</scope>
</reference>
<feature type="compositionally biased region" description="Acidic residues" evidence="1">
    <location>
        <begin position="670"/>
        <end position="680"/>
    </location>
</feature>
<accession>A0A0P1AX40</accession>
<dbReference type="RefSeq" id="XP_024582755.1">
    <property type="nucleotide sequence ID" value="XM_024717237.1"/>
</dbReference>
<evidence type="ECO:0000313" key="2">
    <source>
        <dbReference type="EMBL" id="CEG46386.1"/>
    </source>
</evidence>
<dbReference type="AlphaFoldDB" id="A0A0P1AX40"/>
<evidence type="ECO:0000256" key="1">
    <source>
        <dbReference type="SAM" id="MobiDB-lite"/>
    </source>
</evidence>
<dbReference type="Proteomes" id="UP000054928">
    <property type="component" value="Unassembled WGS sequence"/>
</dbReference>